<accession>A0A6J6F9K0</accession>
<protein>
    <submittedName>
        <fullName evidence="2">Unannotated protein</fullName>
    </submittedName>
</protein>
<gene>
    <name evidence="2" type="ORF">UFOPK1722_01324</name>
</gene>
<sequence>MMMASVSGSAWNSRRQSMKLVPGTGSPPIPTQVLTPMPRCFSSYSA</sequence>
<dbReference type="EMBL" id="CAEZTS010000125">
    <property type="protein sequence ID" value="CAB4585531.1"/>
    <property type="molecule type" value="Genomic_DNA"/>
</dbReference>
<name>A0A6J6F9K0_9ZZZZ</name>
<feature type="compositionally biased region" description="Polar residues" evidence="1">
    <location>
        <begin position="1"/>
        <end position="15"/>
    </location>
</feature>
<reference evidence="2" key="1">
    <citation type="submission" date="2020-05" db="EMBL/GenBank/DDBJ databases">
        <authorList>
            <person name="Chiriac C."/>
            <person name="Salcher M."/>
            <person name="Ghai R."/>
            <person name="Kavagutti S V."/>
        </authorList>
    </citation>
    <scope>NUCLEOTIDE SEQUENCE</scope>
</reference>
<evidence type="ECO:0000256" key="1">
    <source>
        <dbReference type="SAM" id="MobiDB-lite"/>
    </source>
</evidence>
<feature type="region of interest" description="Disordered" evidence="1">
    <location>
        <begin position="1"/>
        <end position="34"/>
    </location>
</feature>
<proteinExistence type="predicted"/>
<evidence type="ECO:0000313" key="2">
    <source>
        <dbReference type="EMBL" id="CAB4585531.1"/>
    </source>
</evidence>
<organism evidence="2">
    <name type="scientific">freshwater metagenome</name>
    <dbReference type="NCBI Taxonomy" id="449393"/>
    <lineage>
        <taxon>unclassified sequences</taxon>
        <taxon>metagenomes</taxon>
        <taxon>ecological metagenomes</taxon>
    </lineage>
</organism>
<dbReference type="AlphaFoldDB" id="A0A6J6F9K0"/>